<proteinExistence type="predicted"/>
<name>R7Z0U3_CONA1</name>
<evidence type="ECO:0000313" key="3">
    <source>
        <dbReference type="Proteomes" id="UP000016924"/>
    </source>
</evidence>
<gene>
    <name evidence="2" type="ORF">W97_07037</name>
</gene>
<dbReference type="AlphaFoldDB" id="R7Z0U3"/>
<evidence type="ECO:0000256" key="1">
    <source>
        <dbReference type="SAM" id="MobiDB-lite"/>
    </source>
</evidence>
<dbReference type="HOGENOM" id="CLU_1454312_0_0_1"/>
<dbReference type="Proteomes" id="UP000016924">
    <property type="component" value="Unassembled WGS sequence"/>
</dbReference>
<organism evidence="2 3">
    <name type="scientific">Coniosporium apollinis (strain CBS 100218)</name>
    <name type="common">Rock-inhabiting black yeast</name>
    <dbReference type="NCBI Taxonomy" id="1168221"/>
    <lineage>
        <taxon>Eukaryota</taxon>
        <taxon>Fungi</taxon>
        <taxon>Dikarya</taxon>
        <taxon>Ascomycota</taxon>
        <taxon>Pezizomycotina</taxon>
        <taxon>Dothideomycetes</taxon>
        <taxon>Dothideomycetes incertae sedis</taxon>
        <taxon>Coniosporium</taxon>
    </lineage>
</organism>
<dbReference type="EMBL" id="JH767590">
    <property type="protein sequence ID" value="EON67782.1"/>
    <property type="molecule type" value="Genomic_DNA"/>
</dbReference>
<reference evidence="3" key="1">
    <citation type="submission" date="2012-06" db="EMBL/GenBank/DDBJ databases">
        <title>The genome sequence of Coniosporium apollinis CBS 100218.</title>
        <authorList>
            <consortium name="The Broad Institute Genome Sequencing Platform"/>
            <person name="Cuomo C."/>
            <person name="Gorbushina A."/>
            <person name="Noack S."/>
            <person name="Walker B."/>
            <person name="Young S.K."/>
            <person name="Zeng Q."/>
            <person name="Gargeya S."/>
            <person name="Fitzgerald M."/>
            <person name="Haas B."/>
            <person name="Abouelleil A."/>
            <person name="Alvarado L."/>
            <person name="Arachchi H.M."/>
            <person name="Berlin A.M."/>
            <person name="Chapman S.B."/>
            <person name="Goldberg J."/>
            <person name="Griggs A."/>
            <person name="Gujja S."/>
            <person name="Hansen M."/>
            <person name="Howarth C."/>
            <person name="Imamovic A."/>
            <person name="Larimer J."/>
            <person name="McCowan C."/>
            <person name="Montmayeur A."/>
            <person name="Murphy C."/>
            <person name="Neiman D."/>
            <person name="Pearson M."/>
            <person name="Priest M."/>
            <person name="Roberts A."/>
            <person name="Saif S."/>
            <person name="Shea T."/>
            <person name="Sisk P."/>
            <person name="Sykes S."/>
            <person name="Wortman J."/>
            <person name="Nusbaum C."/>
            <person name="Birren B."/>
        </authorList>
    </citation>
    <scope>NUCLEOTIDE SEQUENCE [LARGE SCALE GENOMIC DNA]</scope>
    <source>
        <strain evidence="3">CBS 100218</strain>
    </source>
</reference>
<evidence type="ECO:0000313" key="2">
    <source>
        <dbReference type="EMBL" id="EON67782.1"/>
    </source>
</evidence>
<feature type="compositionally biased region" description="Pro residues" evidence="1">
    <location>
        <begin position="1"/>
        <end position="10"/>
    </location>
</feature>
<dbReference type="GeneID" id="19904348"/>
<sequence>MPPPSAPPVSPTTQPTSMVEPDASESFALEESSSKDAASEGAASKAGQEGPTPQLALILRQAPDRIPALSKQELLGCIFKTLLTEYARRDRIQVQHSKSPSEREIWQAMMTEQAARDEELSRRLAGRDSSAAVGSSEGDVDMNALLQELEIRDTTLFASRNQRQQFRLGQTGHGRGLLRAARRVGG</sequence>
<accession>R7Z0U3</accession>
<feature type="region of interest" description="Disordered" evidence="1">
    <location>
        <begin position="1"/>
        <end position="52"/>
    </location>
</feature>
<dbReference type="RefSeq" id="XP_007783099.1">
    <property type="nucleotide sequence ID" value="XM_007784909.1"/>
</dbReference>
<protein>
    <submittedName>
        <fullName evidence="2">Uncharacterized protein</fullName>
    </submittedName>
</protein>
<keyword evidence="3" id="KW-1185">Reference proteome</keyword>